<dbReference type="InterPro" id="IPR008979">
    <property type="entry name" value="Galactose-bd-like_sf"/>
</dbReference>
<evidence type="ECO:0000256" key="1">
    <source>
        <dbReference type="ARBA" id="ARBA00022729"/>
    </source>
</evidence>
<dbReference type="Gene3D" id="2.60.420.10">
    <property type="entry name" value="Maltose phosphorylase, domain 3"/>
    <property type="match status" value="1"/>
</dbReference>
<proteinExistence type="predicted"/>
<keyword evidence="4" id="KW-1185">Reference proteome</keyword>
<dbReference type="RefSeq" id="WP_089382860.1">
    <property type="nucleotide sequence ID" value="NZ_FZNT01000012.1"/>
</dbReference>
<dbReference type="InterPro" id="IPR035396">
    <property type="entry name" value="Bac_rhamnosid6H"/>
</dbReference>
<organism evidence="3 4">
    <name type="scientific">Lutibacter agarilyticus</name>
    <dbReference type="NCBI Taxonomy" id="1109740"/>
    <lineage>
        <taxon>Bacteria</taxon>
        <taxon>Pseudomonadati</taxon>
        <taxon>Bacteroidota</taxon>
        <taxon>Flavobacteriia</taxon>
        <taxon>Flavobacteriales</taxon>
        <taxon>Flavobacteriaceae</taxon>
        <taxon>Lutibacter</taxon>
    </lineage>
</organism>
<dbReference type="InterPro" id="IPR006584">
    <property type="entry name" value="Cellulose-bd_IV"/>
</dbReference>
<evidence type="ECO:0000313" key="4">
    <source>
        <dbReference type="Proteomes" id="UP000198384"/>
    </source>
</evidence>
<reference evidence="3 4" key="1">
    <citation type="submission" date="2017-06" db="EMBL/GenBank/DDBJ databases">
        <authorList>
            <person name="Kim H.J."/>
            <person name="Triplett B.A."/>
        </authorList>
    </citation>
    <scope>NUCLEOTIDE SEQUENCE [LARGE SCALE GENOMIC DNA]</scope>
    <source>
        <strain evidence="3 4">DSM 29150</strain>
    </source>
</reference>
<dbReference type="SMART" id="SM00606">
    <property type="entry name" value="CBD_IV"/>
    <property type="match status" value="1"/>
</dbReference>
<dbReference type="InterPro" id="IPR013783">
    <property type="entry name" value="Ig-like_fold"/>
</dbReference>
<dbReference type="Pfam" id="PF17390">
    <property type="entry name" value="Bac_rhamnosid_C"/>
    <property type="match status" value="1"/>
</dbReference>
<name>A0A238Z0V7_9FLAO</name>
<keyword evidence="1" id="KW-0732">Signal</keyword>
<dbReference type="Pfam" id="PF03422">
    <property type="entry name" value="CBM_6"/>
    <property type="match status" value="1"/>
</dbReference>
<dbReference type="Gene3D" id="2.60.120.260">
    <property type="entry name" value="Galactose-binding domain-like"/>
    <property type="match status" value="2"/>
</dbReference>
<dbReference type="Gene3D" id="1.50.10.10">
    <property type="match status" value="1"/>
</dbReference>
<dbReference type="InterPro" id="IPR005084">
    <property type="entry name" value="CBM6"/>
</dbReference>
<evidence type="ECO:0000313" key="3">
    <source>
        <dbReference type="EMBL" id="SNR76997.1"/>
    </source>
</evidence>
<accession>A0A238Z0V7</accession>
<dbReference type="PROSITE" id="PS51175">
    <property type="entry name" value="CBM6"/>
    <property type="match status" value="1"/>
</dbReference>
<dbReference type="InterPro" id="IPR035398">
    <property type="entry name" value="Bac_rhamnosid_C"/>
</dbReference>
<dbReference type="SUPFAM" id="SSF48208">
    <property type="entry name" value="Six-hairpin glycosidases"/>
    <property type="match status" value="1"/>
</dbReference>
<dbReference type="Proteomes" id="UP000198384">
    <property type="component" value="Unassembled WGS sequence"/>
</dbReference>
<dbReference type="CDD" id="cd04080">
    <property type="entry name" value="CBM6_cellulase-like"/>
    <property type="match status" value="1"/>
</dbReference>
<sequence>MFSIFKPSNSASIYSKIMVLALFSIFLGMQQGYSQNWTGKWIWQANDGPDNTWIAFRKEVNLTTVPETVIANIGVDSKYWLYINDQLVKFEGGSARGPAPGNTWYDEVDIQPYLKTGTNTIAVLAWYWGRETFKGTHIDSGKGGLVFQADLGDFTLISDNTWKAKSHPAYDLNSGGGNNRIVPYNVHFDANLSLGDWSSSAWYTSGYDGSLWEDATEKGLPGVAPWGNLEKTYVKLKDHGLTDYLSLKNGASAITLPFTNNTGATITIDAKLPFNMQITPYLEIDCAAGKIIDIATSNTQNTITAKYTSKSGSQQFEAFSWMSGGIVTYQIPAGVTINALKYRWISVGDTAGNFECDDAFYQRLWWMGRNTLFVNARDNFMDCPDRERSLWIGDVSDQASYLFYTMDENGRELLKKAIRMTMTYSLDGGIIRGQVPGGGKELPTQSLQFISQAIWQYYLNTGDVETLEFAYSYVKSYLALWSMNSSTNLINMRACSGDFCWNWVDWDSGNTFDRVPIFNALYYYALDSAKKMAEVLNKSQDDIDWYDGRIDQIKIGFNSNYWNGSFYSSNAGSYQDDRTNALAIITGLADSSKYDAIVKNVLVPNHFCSPHYEWMIEEAMCIAGSYREALVRMRSRYQQQVNNENTTTLNEYFTIGEGTDNHAWNAPNTILSKHIAGIAPVDAGWSKYKVYPNLVHLSSAKQVMSSVKGDITVDINLSDTQYQLDLISPVGSVAVVGIPKANILTSEIKVNGALVWQNGNFIDGVSIIGAKGEDDEFIWFELNDGNWTIIATGVRQTVNYINFTAPFDGNIVDVGTDLVVRAEAGSTTTNVALFINGQLVRSITSAPYVWGLDPLEDVSLADMQVGDYTLKLVATDNESKLVETIINITCTAPIVQLPYEGIIPIPGTIEVENYDLGGESIAYHDADASNKGGIYRTDNVDIDVIGDMYHIGWTANGEWLEYTVDVAKAGIYDIDVVYSAGRTTPAKIGLELFDEGTQLFNNFTLPITGSWSTYKTITVKDVNLTEGNHIIRLNIIISGCNIDKLIFRSQDVALGLDDEILNEGLNVFPVPSNDGGFQLSKICQWEVFSVLGLKLKEGEGMQVDLSHFSNGMYLLRVDNKTLKLLKQ</sequence>
<dbReference type="Pfam" id="PF17389">
    <property type="entry name" value="Bac_rhamnosid6H"/>
    <property type="match status" value="1"/>
</dbReference>
<feature type="domain" description="CBM6" evidence="2">
    <location>
        <begin position="907"/>
        <end position="1048"/>
    </location>
</feature>
<dbReference type="PANTHER" id="PTHR34987:SF2">
    <property type="entry name" value="B, PUTATIVE (AFU_ORTHOLOGUE AFUA_7G05040)-RELATED"/>
    <property type="match status" value="1"/>
</dbReference>
<dbReference type="GO" id="GO:0030246">
    <property type="term" value="F:carbohydrate binding"/>
    <property type="evidence" value="ECO:0007669"/>
    <property type="project" value="InterPro"/>
</dbReference>
<dbReference type="AlphaFoldDB" id="A0A238Z0V7"/>
<evidence type="ECO:0000259" key="2">
    <source>
        <dbReference type="PROSITE" id="PS51175"/>
    </source>
</evidence>
<gene>
    <name evidence="3" type="ORF">SAMN06265371_11210</name>
</gene>
<dbReference type="EMBL" id="FZNT01000012">
    <property type="protein sequence ID" value="SNR76997.1"/>
    <property type="molecule type" value="Genomic_DNA"/>
</dbReference>
<dbReference type="OrthoDB" id="9815108at2"/>
<dbReference type="Gene3D" id="2.60.40.10">
    <property type="entry name" value="Immunoglobulins"/>
    <property type="match status" value="1"/>
</dbReference>
<dbReference type="SUPFAM" id="SSF49785">
    <property type="entry name" value="Galactose-binding domain-like"/>
    <property type="match status" value="2"/>
</dbReference>
<dbReference type="PANTHER" id="PTHR34987">
    <property type="entry name" value="C, PUTATIVE (AFU_ORTHOLOGUE AFUA_3G02880)-RELATED"/>
    <property type="match status" value="1"/>
</dbReference>
<dbReference type="InterPro" id="IPR008928">
    <property type="entry name" value="6-hairpin_glycosidase_sf"/>
</dbReference>
<dbReference type="InterPro" id="IPR012341">
    <property type="entry name" value="6hp_glycosidase-like_sf"/>
</dbReference>
<dbReference type="GO" id="GO:0005975">
    <property type="term" value="P:carbohydrate metabolic process"/>
    <property type="evidence" value="ECO:0007669"/>
    <property type="project" value="InterPro"/>
</dbReference>
<protein>
    <submittedName>
        <fullName evidence="3">Carbohydrate binding module (Family 6)</fullName>
    </submittedName>
</protein>